<reference evidence="3 4" key="1">
    <citation type="submission" date="2021-06" db="EMBL/GenBank/DDBJ databases">
        <title>Gemonas diversity in paddy soil.</title>
        <authorList>
            <person name="Liu G."/>
        </authorList>
    </citation>
    <scope>NUCLEOTIDE SEQUENCE [LARGE SCALE GENOMIC DNA]</scope>
    <source>
        <strain evidence="3 4">RG10</strain>
    </source>
</reference>
<feature type="compositionally biased region" description="Basic residues" evidence="1">
    <location>
        <begin position="44"/>
        <end position="53"/>
    </location>
</feature>
<dbReference type="EMBL" id="CP076723">
    <property type="protein sequence ID" value="QWV93962.1"/>
    <property type="molecule type" value="Genomic_DNA"/>
</dbReference>
<evidence type="ECO:0000313" key="3">
    <source>
        <dbReference type="EMBL" id="QWV93962.1"/>
    </source>
</evidence>
<protein>
    <submittedName>
        <fullName evidence="3">Uncharacterized protein</fullName>
    </submittedName>
</protein>
<organism evidence="3 4">
    <name type="scientific">Geomonas oryzisoli</name>
    <dbReference type="NCBI Taxonomy" id="2847992"/>
    <lineage>
        <taxon>Bacteria</taxon>
        <taxon>Pseudomonadati</taxon>
        <taxon>Thermodesulfobacteriota</taxon>
        <taxon>Desulfuromonadia</taxon>
        <taxon>Geobacterales</taxon>
        <taxon>Geobacteraceae</taxon>
        <taxon>Geomonas</taxon>
    </lineage>
</organism>
<feature type="region of interest" description="Disordered" evidence="1">
    <location>
        <begin position="30"/>
        <end position="53"/>
    </location>
</feature>
<keyword evidence="2" id="KW-1133">Transmembrane helix</keyword>
<evidence type="ECO:0000256" key="2">
    <source>
        <dbReference type="SAM" id="Phobius"/>
    </source>
</evidence>
<gene>
    <name evidence="3" type="ORF">KP004_01860</name>
</gene>
<accession>A0ABX8J9B0</accession>
<keyword evidence="4" id="KW-1185">Reference proteome</keyword>
<keyword evidence="2" id="KW-0472">Membrane</keyword>
<evidence type="ECO:0000256" key="1">
    <source>
        <dbReference type="SAM" id="MobiDB-lite"/>
    </source>
</evidence>
<evidence type="ECO:0000313" key="4">
    <source>
        <dbReference type="Proteomes" id="UP000683557"/>
    </source>
</evidence>
<keyword evidence="2" id="KW-0812">Transmembrane</keyword>
<name>A0ABX8J9B0_9BACT</name>
<sequence length="53" mass="6090">MSTPLIALAAILAFFAIVIIPFMFMKSDQQQTVEPQHDHGDHAKRARKKKKKR</sequence>
<dbReference type="Proteomes" id="UP000683557">
    <property type="component" value="Chromosome"/>
</dbReference>
<proteinExistence type="predicted"/>
<dbReference type="RefSeq" id="WP_216800696.1">
    <property type="nucleotide sequence ID" value="NZ_CP076723.1"/>
</dbReference>
<feature type="transmembrane region" description="Helical" evidence="2">
    <location>
        <begin position="6"/>
        <end position="24"/>
    </location>
</feature>